<dbReference type="InterPro" id="IPR017034">
    <property type="entry name" value="Abi_system_AbiD/AbiF"/>
</dbReference>
<gene>
    <name evidence="1" type="ORF">CK501_14555</name>
</gene>
<dbReference type="GO" id="GO:0003677">
    <property type="term" value="F:DNA binding"/>
    <property type="evidence" value="ECO:0007669"/>
    <property type="project" value="UniProtKB-KW"/>
</dbReference>
<dbReference type="PIRSF" id="PIRSF034934">
    <property type="entry name" value="AbiF_AbiD"/>
    <property type="match status" value="1"/>
</dbReference>
<dbReference type="Proteomes" id="UP000218896">
    <property type="component" value="Unassembled WGS sequence"/>
</dbReference>
<dbReference type="EMBL" id="NSKD01000009">
    <property type="protein sequence ID" value="PAU77679.1"/>
    <property type="molecule type" value="Genomic_DNA"/>
</dbReference>
<sequence>MRFSKPPLSHDAQLDLLQQRGLVIDDRSRALHYLSHLNYYRLGAYWLPFESDHESHEFQSGTTFEQVLNLYIFDRELRLLVLDALERIEVSVRAGWAYYMAHTYGPHCHLNPELFKARWHYARHRQQLEKAVRHSQETFIRHLQQEYEEPLPPIWALVEVMTFGQISQWFTNTRHRADRNAVARRYGIDERILVSLMHHLTTVRNTCAHHARLWNREFTVIPTTPTKGPEALLESVRHDGDRRLYNTLTMLLFLMNTINPGHHWHSRFFGLLESHAIDPEAMGFPPDWRNRPLWNC</sequence>
<keyword evidence="2" id="KW-1185">Reference proteome</keyword>
<dbReference type="RefSeq" id="WP_095618478.1">
    <property type="nucleotide sequence ID" value="NZ_NSKD01000009.1"/>
</dbReference>
<name>A0A2A2EZ85_9GAMM</name>
<keyword evidence="1" id="KW-0238">DNA-binding</keyword>
<dbReference type="OrthoDB" id="5363652at2"/>
<proteinExistence type="predicted"/>
<protein>
    <submittedName>
        <fullName evidence="1">DNA-binding protein</fullName>
    </submittedName>
</protein>
<evidence type="ECO:0000313" key="2">
    <source>
        <dbReference type="Proteomes" id="UP000218896"/>
    </source>
</evidence>
<evidence type="ECO:0000313" key="1">
    <source>
        <dbReference type="EMBL" id="PAU77679.1"/>
    </source>
</evidence>
<comment type="caution">
    <text evidence="1">The sequence shown here is derived from an EMBL/GenBank/DDBJ whole genome shotgun (WGS) entry which is preliminary data.</text>
</comment>
<dbReference type="AlphaFoldDB" id="A0A2A2EZ85"/>
<dbReference type="Pfam" id="PF07751">
    <property type="entry name" value="Abi_2"/>
    <property type="match status" value="1"/>
</dbReference>
<dbReference type="InterPro" id="IPR011664">
    <property type="entry name" value="Abi_system_AbiD/AbiF-like"/>
</dbReference>
<accession>A0A2A2EZ85</accession>
<organism evidence="1 2">
    <name type="scientific">Halovibrio salipaludis</name>
    <dbReference type="NCBI Taxonomy" id="2032626"/>
    <lineage>
        <taxon>Bacteria</taxon>
        <taxon>Pseudomonadati</taxon>
        <taxon>Pseudomonadota</taxon>
        <taxon>Gammaproteobacteria</taxon>
        <taxon>Oceanospirillales</taxon>
        <taxon>Halomonadaceae</taxon>
        <taxon>Halovibrio</taxon>
    </lineage>
</organism>
<reference evidence="1 2" key="1">
    <citation type="submission" date="2017-08" db="EMBL/GenBank/DDBJ databases">
        <title>Halovibrio sewagensis sp. nov., isolated from wastewater of high salinity.</title>
        <authorList>
            <person name="Dong X."/>
            <person name="Zhang G."/>
        </authorList>
    </citation>
    <scope>NUCLEOTIDE SEQUENCE [LARGE SCALE GENOMIC DNA]</scope>
    <source>
        <strain evidence="1 2">YL5-2</strain>
    </source>
</reference>